<comment type="caution">
    <text evidence="6">The sequence shown here is derived from an EMBL/GenBank/DDBJ whole genome shotgun (WGS) entry which is preliminary data.</text>
</comment>
<dbReference type="Gene3D" id="3.50.50.60">
    <property type="entry name" value="FAD/NAD(P)-binding domain"/>
    <property type="match status" value="2"/>
</dbReference>
<accession>A0A261SCR0</accession>
<keyword evidence="3" id="KW-0274">FAD</keyword>
<dbReference type="GO" id="GO:0016614">
    <property type="term" value="F:oxidoreductase activity, acting on CH-OH group of donors"/>
    <property type="evidence" value="ECO:0007669"/>
    <property type="project" value="InterPro"/>
</dbReference>
<evidence type="ECO:0000256" key="2">
    <source>
        <dbReference type="ARBA" id="ARBA00022630"/>
    </source>
</evidence>
<dbReference type="SUPFAM" id="SSF51905">
    <property type="entry name" value="FAD/NAD(P)-binding domain"/>
    <property type="match status" value="1"/>
</dbReference>
<keyword evidence="2" id="KW-0285">Flavoprotein</keyword>
<evidence type="ECO:0000256" key="3">
    <source>
        <dbReference type="ARBA" id="ARBA00022827"/>
    </source>
</evidence>
<dbReference type="RefSeq" id="WP_094853581.1">
    <property type="nucleotide sequence ID" value="NZ_NEVM01000002.1"/>
</dbReference>
<dbReference type="InterPro" id="IPR001763">
    <property type="entry name" value="Rhodanese-like_dom"/>
</dbReference>
<organism evidence="6 7">
    <name type="scientific">Bordetella genomosp. 10</name>
    <dbReference type="NCBI Taxonomy" id="1416804"/>
    <lineage>
        <taxon>Bacteria</taxon>
        <taxon>Pseudomonadati</taxon>
        <taxon>Pseudomonadota</taxon>
        <taxon>Betaproteobacteria</taxon>
        <taxon>Burkholderiales</taxon>
        <taxon>Alcaligenaceae</taxon>
        <taxon>Bordetella</taxon>
    </lineage>
</organism>
<dbReference type="OrthoDB" id="9787779at2"/>
<evidence type="ECO:0000313" key="7">
    <source>
        <dbReference type="Proteomes" id="UP000216020"/>
    </source>
</evidence>
<dbReference type="GO" id="GO:0050660">
    <property type="term" value="F:flavin adenine dinucleotide binding"/>
    <property type="evidence" value="ECO:0007669"/>
    <property type="project" value="InterPro"/>
</dbReference>
<name>A0A261SCR0_9BORD</name>
<dbReference type="SUPFAM" id="SSF54373">
    <property type="entry name" value="FAD-linked reductases, C-terminal domain"/>
    <property type="match status" value="1"/>
</dbReference>
<gene>
    <name evidence="6" type="ORF">CAL29_13930</name>
</gene>
<evidence type="ECO:0000256" key="4">
    <source>
        <dbReference type="ARBA" id="ARBA00023002"/>
    </source>
</evidence>
<proteinExistence type="inferred from homology"/>
<dbReference type="EMBL" id="NEVM01000002">
    <property type="protein sequence ID" value="OZI34590.1"/>
    <property type="molecule type" value="Genomic_DNA"/>
</dbReference>
<dbReference type="Pfam" id="PF05199">
    <property type="entry name" value="GMC_oxred_C"/>
    <property type="match status" value="1"/>
</dbReference>
<evidence type="ECO:0000256" key="1">
    <source>
        <dbReference type="ARBA" id="ARBA00010790"/>
    </source>
</evidence>
<dbReference type="PANTHER" id="PTHR46056:SF12">
    <property type="entry name" value="LONG-CHAIN-ALCOHOL OXIDASE"/>
    <property type="match status" value="1"/>
</dbReference>
<dbReference type="InterPro" id="IPR007867">
    <property type="entry name" value="GMC_OxRtase_C"/>
</dbReference>
<dbReference type="AlphaFoldDB" id="A0A261SCR0"/>
<dbReference type="Pfam" id="PF00732">
    <property type="entry name" value="GMC_oxred_N"/>
    <property type="match status" value="1"/>
</dbReference>
<dbReference type="PANTHER" id="PTHR46056">
    <property type="entry name" value="LONG-CHAIN-ALCOHOL OXIDASE"/>
    <property type="match status" value="1"/>
</dbReference>
<sequence length="532" mass="58584">MSETELQGQHGKTFALDDDKVVVVIGSGAGGGTLANELAQQGVDVVILEAGKLHTRADFLTDEWGSFQQLAWLDPRRSSGSYQLAKDFPNLPAWICKTVGGTSVHWAGASLRIQPYEFKARTTYGDVPGATLLDWPLTREELDPYYARAEKKLGVTRTNGAPGLPGNNNFKIFHAGATRIGYKHVNTGHMAINSVPQDDRAHCYQRGFCFQGCRFGAKWSTLYTELPRAIATGHAELRTEAHVARIEHDDRGRVNAVVYYDAQGKLQRQKARAVAVAGNSIETPRLLLNSHSAKFPRGLANTSDQVGRNYMRHTTGSVYATFKDKVDMYKGTVMAGIVEDEARHDPKRGFAGGYHLETISLGLPFYAAFLKPGAWGADFTHAMDQYAYTAGLWIVGEDMPRADNRVTLDKELKDQYGLPVANVHFDDHANDNAMREHAFRQSEALYKAAGAVDVYRVPPYPSTHNLGTARMSERPEDGVVNRHGQAHDIPNLFVSDGSQFTTGAAENPTLTIVTLAMRQADYIAGQMKQRAI</sequence>
<dbReference type="InterPro" id="IPR000172">
    <property type="entry name" value="GMC_OxRdtase_N"/>
</dbReference>
<keyword evidence="4" id="KW-0560">Oxidoreductase</keyword>
<keyword evidence="7" id="KW-1185">Reference proteome</keyword>
<evidence type="ECO:0000259" key="5">
    <source>
        <dbReference type="PROSITE" id="PS50206"/>
    </source>
</evidence>
<dbReference type="PROSITE" id="PS50206">
    <property type="entry name" value="RHODANESE_3"/>
    <property type="match status" value="1"/>
</dbReference>
<dbReference type="Proteomes" id="UP000216020">
    <property type="component" value="Unassembled WGS sequence"/>
</dbReference>
<evidence type="ECO:0000313" key="6">
    <source>
        <dbReference type="EMBL" id="OZI34590.1"/>
    </source>
</evidence>
<reference evidence="7" key="1">
    <citation type="submission" date="2017-05" db="EMBL/GenBank/DDBJ databases">
        <title>Complete and WGS of Bordetella genogroups.</title>
        <authorList>
            <person name="Spilker T."/>
            <person name="Lipuma J."/>
        </authorList>
    </citation>
    <scope>NUCLEOTIDE SEQUENCE [LARGE SCALE GENOMIC DNA]</scope>
    <source>
        <strain evidence="7">AU16122</strain>
    </source>
</reference>
<protein>
    <submittedName>
        <fullName evidence="6">2-keto-gluconate dehydrogenase</fullName>
    </submittedName>
</protein>
<feature type="domain" description="Rhodanese" evidence="5">
    <location>
        <begin position="5"/>
        <end position="64"/>
    </location>
</feature>
<dbReference type="InterPro" id="IPR036188">
    <property type="entry name" value="FAD/NAD-bd_sf"/>
</dbReference>
<comment type="similarity">
    <text evidence="1">Belongs to the GMC oxidoreductase family.</text>
</comment>